<sequence length="362" mass="39458">MVIGYFLLAIFIIIIYSLTHDNSRYYATASAIRQVWTGDCRLGCQASTYSDVSGLSALGAPPTGTQREGCVCESCPCALIEDFLKKCGPATQLYTASVDAAAQYYNNLAKKFQEVVEKASRVLQCRTSCRRQAQLVDSRSNFDSNEDFTMVEKTEENQKSALDASVSEFAKQYGDEIATKIKDIASRLSTSTQPVQILPKPPQQEKPPDQENPTPDPTHVTPSTSFKTRPPFPENKPHDLPPPSLANKPHDLPPPSPAQDMASEAPQIMTAAPSPFDNSTATKPLSIGSSKPSPTTSKKSVHSDDQTCSKEPKVVRKVQDPESQTSHDSINCSKCVEQGKICIRGCPTADERADEKKQKGGE</sequence>
<protein>
    <submittedName>
        <fullName evidence="2">Uncharacterized protein</fullName>
    </submittedName>
</protein>
<accession>A0A2W1BCY3</accession>
<dbReference type="Proteomes" id="UP000249218">
    <property type="component" value="Unassembled WGS sequence"/>
</dbReference>
<evidence type="ECO:0000313" key="2">
    <source>
        <dbReference type="EMBL" id="PZC71674.1"/>
    </source>
</evidence>
<feature type="region of interest" description="Disordered" evidence="1">
    <location>
        <begin position="189"/>
        <end position="329"/>
    </location>
</feature>
<name>A0A2W1BCY3_HELAM</name>
<proteinExistence type="predicted"/>
<gene>
    <name evidence="2" type="primary">HaOG212747</name>
    <name evidence="2" type="ORF">B5X24_HaOG212747</name>
</gene>
<evidence type="ECO:0000313" key="3">
    <source>
        <dbReference type="Proteomes" id="UP000249218"/>
    </source>
</evidence>
<feature type="compositionally biased region" description="Low complexity" evidence="1">
    <location>
        <begin position="289"/>
        <end position="298"/>
    </location>
</feature>
<dbReference type="EMBL" id="KZ150271">
    <property type="protein sequence ID" value="PZC71674.1"/>
    <property type="molecule type" value="Genomic_DNA"/>
</dbReference>
<feature type="compositionally biased region" description="Basic and acidic residues" evidence="1">
    <location>
        <begin position="301"/>
        <end position="320"/>
    </location>
</feature>
<dbReference type="AlphaFoldDB" id="A0A2W1BCY3"/>
<reference evidence="2 3" key="1">
    <citation type="journal article" date="2017" name="BMC Biol.">
        <title>Genomic innovations, transcriptional plasticity and gene loss underlying the evolution and divergence of two highly polyphagous and invasive Helicoverpa pest species.</title>
        <authorList>
            <person name="Pearce S.L."/>
            <person name="Clarke D.F."/>
            <person name="East P.D."/>
            <person name="Elfekih S."/>
            <person name="Gordon K.H."/>
            <person name="Jermiin L.S."/>
            <person name="McGaughran A."/>
            <person name="Oakeshott J.G."/>
            <person name="Papanikolaou A."/>
            <person name="Perera O.P."/>
            <person name="Rane R.V."/>
            <person name="Richards S."/>
            <person name="Tay W.T."/>
            <person name="Walsh T.K."/>
            <person name="Anderson A."/>
            <person name="Anderson C.J."/>
            <person name="Asgari S."/>
            <person name="Board P.G."/>
            <person name="Bretschneider A."/>
            <person name="Campbell P.M."/>
            <person name="Chertemps T."/>
            <person name="Christeller J.T."/>
            <person name="Coppin C.W."/>
            <person name="Downes S.J."/>
            <person name="Duan G."/>
            <person name="Farnsworth C.A."/>
            <person name="Good R.T."/>
            <person name="Han L.B."/>
            <person name="Han Y.C."/>
            <person name="Hatje K."/>
            <person name="Horne I."/>
            <person name="Huang Y.P."/>
            <person name="Hughes D.S."/>
            <person name="Jacquin-Joly E."/>
            <person name="James W."/>
            <person name="Jhangiani S."/>
            <person name="Kollmar M."/>
            <person name="Kuwar S.S."/>
            <person name="Li S."/>
            <person name="Liu N.Y."/>
            <person name="Maibeche M.T."/>
            <person name="Miller J.R."/>
            <person name="Montagne N."/>
            <person name="Perry T."/>
            <person name="Qu J."/>
            <person name="Song S.V."/>
            <person name="Sutton G.G."/>
            <person name="Vogel H."/>
            <person name="Walenz B.P."/>
            <person name="Xu W."/>
            <person name="Zhang H.J."/>
            <person name="Zou Z."/>
            <person name="Batterham P."/>
            <person name="Edwards O.R."/>
            <person name="Feyereisen R."/>
            <person name="Gibbs R.A."/>
            <person name="Heckel D.G."/>
            <person name="McGrath A."/>
            <person name="Robin C."/>
            <person name="Scherer S.E."/>
            <person name="Worley K.C."/>
            <person name="Wu Y.D."/>
        </authorList>
    </citation>
    <scope>NUCLEOTIDE SEQUENCE [LARGE SCALE GENOMIC DNA]</scope>
    <source>
        <strain evidence="2">Harm_GR_Male_#8</strain>
        <tissue evidence="2">Whole organism</tissue>
    </source>
</reference>
<dbReference type="OrthoDB" id="7471359at2759"/>
<organism evidence="2 3">
    <name type="scientific">Helicoverpa armigera</name>
    <name type="common">Cotton bollworm</name>
    <name type="synonym">Heliothis armigera</name>
    <dbReference type="NCBI Taxonomy" id="29058"/>
    <lineage>
        <taxon>Eukaryota</taxon>
        <taxon>Metazoa</taxon>
        <taxon>Ecdysozoa</taxon>
        <taxon>Arthropoda</taxon>
        <taxon>Hexapoda</taxon>
        <taxon>Insecta</taxon>
        <taxon>Pterygota</taxon>
        <taxon>Neoptera</taxon>
        <taxon>Endopterygota</taxon>
        <taxon>Lepidoptera</taxon>
        <taxon>Glossata</taxon>
        <taxon>Ditrysia</taxon>
        <taxon>Noctuoidea</taxon>
        <taxon>Noctuidae</taxon>
        <taxon>Heliothinae</taxon>
        <taxon>Helicoverpa</taxon>
    </lineage>
</organism>
<keyword evidence="3" id="KW-1185">Reference proteome</keyword>
<evidence type="ECO:0000256" key="1">
    <source>
        <dbReference type="SAM" id="MobiDB-lite"/>
    </source>
</evidence>
<feature type="compositionally biased region" description="Pro residues" evidence="1">
    <location>
        <begin position="230"/>
        <end position="244"/>
    </location>
</feature>